<comment type="similarity">
    <text evidence="2 4">Belongs to the FliE family.</text>
</comment>
<dbReference type="GO" id="GO:0009425">
    <property type="term" value="C:bacterial-type flagellum basal body"/>
    <property type="evidence" value="ECO:0007669"/>
    <property type="project" value="UniProtKB-SubCell"/>
</dbReference>
<keyword evidence="7" id="KW-0282">Flagellum</keyword>
<evidence type="ECO:0000256" key="4">
    <source>
        <dbReference type="HAMAP-Rule" id="MF_00724"/>
    </source>
</evidence>
<evidence type="ECO:0000256" key="1">
    <source>
        <dbReference type="ARBA" id="ARBA00004117"/>
    </source>
</evidence>
<evidence type="ECO:0000313" key="8">
    <source>
        <dbReference type="Proteomes" id="UP000448292"/>
    </source>
</evidence>
<dbReference type="PANTHER" id="PTHR34653:SF1">
    <property type="entry name" value="FLAGELLAR HOOK-BASAL BODY COMPLEX PROTEIN FLIE"/>
    <property type="match status" value="1"/>
</dbReference>
<dbReference type="RefSeq" id="WP_144304458.1">
    <property type="nucleotide sequence ID" value="NZ_QMIE01000022.1"/>
</dbReference>
<sequence>MAINNIAMNAYKTALQDGQKLAGQATSKKAHSGSGENNSFSATIKDSLAKVNDLQQEKAGMIESFASGEKQNVHELMISLQKASVAMSMTSAVRGKVMEAYKEIMHMQF</sequence>
<dbReference type="NCBIfam" id="TIGR00205">
    <property type="entry name" value="fliE"/>
    <property type="match status" value="1"/>
</dbReference>
<dbReference type="GO" id="GO:0003774">
    <property type="term" value="F:cytoskeletal motor activity"/>
    <property type="evidence" value="ECO:0007669"/>
    <property type="project" value="InterPro"/>
</dbReference>
<evidence type="ECO:0000256" key="3">
    <source>
        <dbReference type="ARBA" id="ARBA00023143"/>
    </source>
</evidence>
<dbReference type="GO" id="GO:0005198">
    <property type="term" value="F:structural molecule activity"/>
    <property type="evidence" value="ECO:0007669"/>
    <property type="project" value="UniProtKB-UniRule"/>
</dbReference>
<dbReference type="GO" id="GO:0071973">
    <property type="term" value="P:bacterial-type flagellum-dependent cell motility"/>
    <property type="evidence" value="ECO:0007669"/>
    <property type="project" value="InterPro"/>
</dbReference>
<feature type="region of interest" description="Disordered" evidence="6">
    <location>
        <begin position="21"/>
        <end position="41"/>
    </location>
</feature>
<keyword evidence="8" id="KW-1185">Reference proteome</keyword>
<keyword evidence="3 4" id="KW-0975">Bacterial flagellum</keyword>
<gene>
    <name evidence="4" type="primary">fliE</name>
    <name evidence="7" type="ORF">DPQ33_17155</name>
</gene>
<comment type="caution">
    <text evidence="7">The sequence shown here is derived from an EMBL/GenBank/DDBJ whole genome shotgun (WGS) entry which is preliminary data.</text>
</comment>
<dbReference type="PANTHER" id="PTHR34653">
    <property type="match status" value="1"/>
</dbReference>
<dbReference type="EMBL" id="QMIE01000022">
    <property type="protein sequence ID" value="TVM14595.1"/>
    <property type="molecule type" value="Genomic_DNA"/>
</dbReference>
<dbReference type="PRINTS" id="PR01006">
    <property type="entry name" value="FLGHOOKFLIE"/>
</dbReference>
<dbReference type="InterPro" id="IPR001624">
    <property type="entry name" value="FliE"/>
</dbReference>
<dbReference type="OrthoDB" id="285952at2"/>
<evidence type="ECO:0000256" key="6">
    <source>
        <dbReference type="SAM" id="MobiDB-lite"/>
    </source>
</evidence>
<accession>A0A7M3MAE2</accession>
<dbReference type="Proteomes" id="UP000448292">
    <property type="component" value="Unassembled WGS sequence"/>
</dbReference>
<organism evidence="7 8">
    <name type="scientific">Oceanidesulfovibrio indonesiensis</name>
    <dbReference type="NCBI Taxonomy" id="54767"/>
    <lineage>
        <taxon>Bacteria</taxon>
        <taxon>Pseudomonadati</taxon>
        <taxon>Thermodesulfobacteriota</taxon>
        <taxon>Desulfovibrionia</taxon>
        <taxon>Desulfovibrionales</taxon>
        <taxon>Desulfovibrionaceae</taxon>
        <taxon>Oceanidesulfovibrio</taxon>
    </lineage>
</organism>
<keyword evidence="7" id="KW-0969">Cilium</keyword>
<proteinExistence type="inferred from homology"/>
<comment type="subcellular location">
    <subcellularLocation>
        <location evidence="1 4">Bacterial flagellum basal body</location>
    </subcellularLocation>
</comment>
<name>A0A7M3MAE2_9BACT</name>
<dbReference type="AlphaFoldDB" id="A0A7M3MAE2"/>
<dbReference type="HAMAP" id="MF_00724">
    <property type="entry name" value="FliE"/>
    <property type="match status" value="1"/>
</dbReference>
<evidence type="ECO:0000313" key="7">
    <source>
        <dbReference type="EMBL" id="TVM14595.1"/>
    </source>
</evidence>
<reference evidence="7 8" key="1">
    <citation type="submission" date="2018-06" db="EMBL/GenBank/DDBJ databases">
        <title>Complete genome of Desulfovibrio indonesiensis P37SLT.</title>
        <authorList>
            <person name="Crispim J.S."/>
            <person name="Vidigal P.M.P."/>
            <person name="Silva L.C.F."/>
            <person name="Laguardia C.N."/>
            <person name="Araujo L.C."/>
            <person name="Dias R.S."/>
            <person name="Sousa M.P."/>
            <person name="Paula S.O."/>
            <person name="Silva C."/>
        </authorList>
    </citation>
    <scope>NUCLEOTIDE SEQUENCE [LARGE SCALE GENOMIC DNA]</scope>
    <source>
        <strain evidence="7 8">P37SLT</strain>
    </source>
</reference>
<dbReference type="Pfam" id="PF02049">
    <property type="entry name" value="FliE"/>
    <property type="match status" value="1"/>
</dbReference>
<protein>
    <recommendedName>
        <fullName evidence="4 5">Flagellar hook-basal body complex protein FliE</fullName>
    </recommendedName>
</protein>
<evidence type="ECO:0000256" key="5">
    <source>
        <dbReference type="NCBIfam" id="TIGR00205"/>
    </source>
</evidence>
<keyword evidence="7" id="KW-0966">Cell projection</keyword>
<evidence type="ECO:0000256" key="2">
    <source>
        <dbReference type="ARBA" id="ARBA00009272"/>
    </source>
</evidence>